<name>A0ABU7RHK7_9BACT</name>
<feature type="transmembrane region" description="Helical" evidence="1">
    <location>
        <begin position="344"/>
        <end position="364"/>
    </location>
</feature>
<feature type="transmembrane region" description="Helical" evidence="1">
    <location>
        <begin position="146"/>
        <end position="164"/>
    </location>
</feature>
<gene>
    <name evidence="2" type="ORF">V2H41_09330</name>
</gene>
<organism evidence="2 3">
    <name type="scientific">Niabella digestorum</name>
    <dbReference type="NCBI Taxonomy" id="3117701"/>
    <lineage>
        <taxon>Bacteria</taxon>
        <taxon>Pseudomonadati</taxon>
        <taxon>Bacteroidota</taxon>
        <taxon>Chitinophagia</taxon>
        <taxon>Chitinophagales</taxon>
        <taxon>Chitinophagaceae</taxon>
        <taxon>Niabella</taxon>
    </lineage>
</organism>
<accession>A0ABU7RHK7</accession>
<dbReference type="PANTHER" id="PTHR43044">
    <property type="match status" value="1"/>
</dbReference>
<evidence type="ECO:0000256" key="1">
    <source>
        <dbReference type="SAM" id="Phobius"/>
    </source>
</evidence>
<evidence type="ECO:0000313" key="3">
    <source>
        <dbReference type="Proteomes" id="UP001357452"/>
    </source>
</evidence>
<dbReference type="RefSeq" id="WP_330974881.1">
    <property type="nucleotide sequence ID" value="NZ_JAZGLY010000004.1"/>
</dbReference>
<proteinExistence type="predicted"/>
<sequence>MSTVEKFIPTKKYNTIAYALIAVGLITAIALYISTHGAAASEEEAHRNHARFWASLLQNSVYFLLVVNAAMFFMCATTLAWGSWQLAFSRVTEAVSSAVPVIGVIAAVILLSIVFGDNHVIYHWTDTEHVKHDEILNFKKGFLNKTFYTVITLFTVIFWSFLGWKMRQRSRSLDTNPPRTLEEKKKFIWDNTVVAALYIVVFALTIMSSLPWLWLMSIDAHWFSTMYSWYTFASTFVAGMALLTLYVVFLKNNGLLATVTKEHLHDLGKFMFAFSIFWTYLWFSQFMLIWYSNQPEETIYFINRIGNAERPGHYAGIFWTMLIINFVAPILILMSRDSKRNYTIVTFVAVIILFGHWLDFYQMVFPAVSPDKVPAIVYDMGIALFFVGLIMLVVGRTLSKYPLEVKNHPFIKESVIHHT</sequence>
<feature type="transmembrane region" description="Helical" evidence="1">
    <location>
        <begin position="61"/>
        <end position="82"/>
    </location>
</feature>
<keyword evidence="3" id="KW-1185">Reference proteome</keyword>
<feature type="transmembrane region" description="Helical" evidence="1">
    <location>
        <begin position="312"/>
        <end position="332"/>
    </location>
</feature>
<comment type="caution">
    <text evidence="2">The sequence shown here is derived from an EMBL/GenBank/DDBJ whole genome shotgun (WGS) entry which is preliminary data.</text>
</comment>
<reference evidence="2 3" key="1">
    <citation type="submission" date="2024-01" db="EMBL/GenBank/DDBJ databases">
        <title>Niabella digestum sp. nov., isolated from waste digestion system.</title>
        <authorList>
            <person name="Zhang L."/>
        </authorList>
    </citation>
    <scope>NUCLEOTIDE SEQUENCE [LARGE SCALE GENOMIC DNA]</scope>
    <source>
        <strain evidence="2 3">A18</strain>
    </source>
</reference>
<feature type="transmembrane region" description="Helical" evidence="1">
    <location>
        <begin position="376"/>
        <end position="394"/>
    </location>
</feature>
<dbReference type="PANTHER" id="PTHR43044:SF1">
    <property type="entry name" value="QUINOL:CYTOCHROME C OXIDOREDUCTASE QUINONE-BINDING SUBUNIT 2"/>
    <property type="match status" value="1"/>
</dbReference>
<feature type="transmembrane region" description="Helical" evidence="1">
    <location>
        <begin position="94"/>
        <end position="115"/>
    </location>
</feature>
<feature type="transmembrane region" description="Helical" evidence="1">
    <location>
        <begin position="270"/>
        <end position="292"/>
    </location>
</feature>
<dbReference type="Proteomes" id="UP001357452">
    <property type="component" value="Unassembled WGS sequence"/>
</dbReference>
<dbReference type="EMBL" id="JAZGLY010000004">
    <property type="protein sequence ID" value="MEE6187475.1"/>
    <property type="molecule type" value="Genomic_DNA"/>
</dbReference>
<feature type="transmembrane region" description="Helical" evidence="1">
    <location>
        <begin position="227"/>
        <end position="249"/>
    </location>
</feature>
<keyword evidence="1" id="KW-1133">Transmembrane helix</keyword>
<keyword evidence="1" id="KW-0472">Membrane</keyword>
<protein>
    <submittedName>
        <fullName evidence="2">Quinol:cytochrome C oxidoreductase</fullName>
    </submittedName>
</protein>
<evidence type="ECO:0000313" key="2">
    <source>
        <dbReference type="EMBL" id="MEE6187475.1"/>
    </source>
</evidence>
<feature type="transmembrane region" description="Helical" evidence="1">
    <location>
        <begin position="16"/>
        <end position="34"/>
    </location>
</feature>
<feature type="transmembrane region" description="Helical" evidence="1">
    <location>
        <begin position="193"/>
        <end position="215"/>
    </location>
</feature>
<keyword evidence="1" id="KW-0812">Transmembrane</keyword>